<dbReference type="GO" id="GO:0008474">
    <property type="term" value="F:palmitoyl-(protein) hydrolase activity"/>
    <property type="evidence" value="ECO:0007669"/>
    <property type="project" value="UniProtKB-EC"/>
</dbReference>
<dbReference type="InterPro" id="IPR052382">
    <property type="entry name" value="ABHD10_acyl-thioesterase"/>
</dbReference>
<keyword evidence="2" id="KW-0378">Hydrolase</keyword>
<dbReference type="Proteomes" id="UP000033689">
    <property type="component" value="Unassembled WGS sequence"/>
</dbReference>
<evidence type="ECO:0000259" key="12">
    <source>
        <dbReference type="Pfam" id="PF00561"/>
    </source>
</evidence>
<dbReference type="PANTHER" id="PTHR16138:SF7">
    <property type="entry name" value="PALMITOYL-PROTEIN THIOESTERASE ABHD10, MITOCHONDRIAL"/>
    <property type="match status" value="1"/>
</dbReference>
<dbReference type="PANTHER" id="PTHR16138">
    <property type="entry name" value="MYCOPHENOLIC ACID ACYL-GLUCURONIDE ESTERASE, MITOCHONDRIAL"/>
    <property type="match status" value="1"/>
</dbReference>
<feature type="domain" description="AB hydrolase-1" evidence="12">
    <location>
        <begin position="26"/>
        <end position="143"/>
    </location>
</feature>
<name>A0A0F3QI72_RICBE</name>
<dbReference type="AlphaFoldDB" id="A0A0F3QI72"/>
<dbReference type="PATRIC" id="fig|1359194.3.peg.600"/>
<dbReference type="RefSeq" id="WP_011477371.1">
    <property type="nucleotide sequence ID" value="NZ_LAOJ01000001.1"/>
</dbReference>
<dbReference type="EC" id="3.1.2.22" evidence="1"/>
<dbReference type="PRINTS" id="PR00111">
    <property type="entry name" value="ABHYDROLASE"/>
</dbReference>
<dbReference type="SUPFAM" id="SSF53474">
    <property type="entry name" value="alpha/beta-Hydrolases"/>
    <property type="match status" value="1"/>
</dbReference>
<evidence type="ECO:0000256" key="11">
    <source>
        <dbReference type="ARBA" id="ARBA00047972"/>
    </source>
</evidence>
<evidence type="ECO:0000256" key="3">
    <source>
        <dbReference type="ARBA" id="ARBA00022946"/>
    </source>
</evidence>
<dbReference type="GO" id="GO:0102390">
    <property type="term" value="F:mycophenolic acid acyl-glucuronide esterase activity"/>
    <property type="evidence" value="ECO:0007669"/>
    <property type="project" value="UniProtKB-EC"/>
</dbReference>
<evidence type="ECO:0000313" key="13">
    <source>
        <dbReference type="EMBL" id="KJV91972.1"/>
    </source>
</evidence>
<keyword evidence="3" id="KW-0809">Transit peptide</keyword>
<organism evidence="13 14">
    <name type="scientific">Rickettsia bellii str. RML Mogi</name>
    <dbReference type="NCBI Taxonomy" id="1359194"/>
    <lineage>
        <taxon>Bacteria</taxon>
        <taxon>Pseudomonadati</taxon>
        <taxon>Pseudomonadota</taxon>
        <taxon>Alphaproteobacteria</taxon>
        <taxon>Rickettsiales</taxon>
        <taxon>Rickettsiaceae</taxon>
        <taxon>Rickettsieae</taxon>
        <taxon>Rickettsia</taxon>
        <taxon>belli group</taxon>
    </lineage>
</organism>
<accession>A0A0F3QI72</accession>
<protein>
    <recommendedName>
        <fullName evidence="5">Palmitoyl-protein thioesterase ABHD10, mitochondrial</fullName>
        <ecNumber evidence="4">3.1.1.93</ecNumber>
        <ecNumber evidence="1">3.1.2.22</ecNumber>
    </recommendedName>
    <alternativeName>
        <fullName evidence="7">Acyl-protein thioesterase ABHD10</fullName>
    </alternativeName>
    <alternativeName>
        <fullName evidence="8">Alpha/beta hydrolase domain-containing protein 10</fullName>
    </alternativeName>
    <alternativeName>
        <fullName evidence="6">Mycophenolic acid acyl-glucuronide esterase, mitochondrial</fullName>
    </alternativeName>
</protein>
<dbReference type="EMBL" id="LAOJ01000001">
    <property type="protein sequence ID" value="KJV91972.1"/>
    <property type="molecule type" value="Genomic_DNA"/>
</dbReference>
<evidence type="ECO:0000256" key="8">
    <source>
        <dbReference type="ARBA" id="ARBA00042704"/>
    </source>
</evidence>
<reference evidence="13 14" key="1">
    <citation type="submission" date="2015-02" db="EMBL/GenBank/DDBJ databases">
        <title>Genome Sequencing of Rickettsiales.</title>
        <authorList>
            <person name="Daugherty S.C."/>
            <person name="Su Q."/>
            <person name="Abolude K."/>
            <person name="Beier-Sexton M."/>
            <person name="Carlyon J.A."/>
            <person name="Carter R."/>
            <person name="Day N.P."/>
            <person name="Dumler S.J."/>
            <person name="Dyachenko V."/>
            <person name="Godinez A."/>
            <person name="Kurtti T.J."/>
            <person name="Lichay M."/>
            <person name="Mullins K.E."/>
            <person name="Ott S."/>
            <person name="Pappas-Brown V."/>
            <person name="Paris D.H."/>
            <person name="Patel P."/>
            <person name="Richards A.L."/>
            <person name="Sadzewicz L."/>
            <person name="Sears K."/>
            <person name="Seidman D."/>
            <person name="Sengamalay N."/>
            <person name="Stenos J."/>
            <person name="Tallon L.J."/>
            <person name="Vincent G."/>
            <person name="Fraser C.M."/>
            <person name="Munderloh U."/>
            <person name="Dunning-Hotopp J.C."/>
        </authorList>
    </citation>
    <scope>NUCLEOTIDE SEQUENCE [LARGE SCALE GENOMIC DNA]</scope>
    <source>
        <strain evidence="13 14">RML Mogi</strain>
    </source>
</reference>
<gene>
    <name evidence="13" type="ORF">RBEMOGI_0590</name>
</gene>
<evidence type="ECO:0000256" key="1">
    <source>
        <dbReference type="ARBA" id="ARBA00012423"/>
    </source>
</evidence>
<dbReference type="Pfam" id="PF00561">
    <property type="entry name" value="Abhydrolase_1"/>
    <property type="match status" value="1"/>
</dbReference>
<evidence type="ECO:0000256" key="7">
    <source>
        <dbReference type="ARBA" id="ARBA00042645"/>
    </source>
</evidence>
<dbReference type="InterPro" id="IPR000073">
    <property type="entry name" value="AB_hydrolase_1"/>
</dbReference>
<evidence type="ECO:0000256" key="9">
    <source>
        <dbReference type="ARBA" id="ARBA00046047"/>
    </source>
</evidence>
<dbReference type="InterPro" id="IPR029058">
    <property type="entry name" value="AB_hydrolase_fold"/>
</dbReference>
<comment type="catalytic activity">
    <reaction evidence="10">
        <text>S-hexadecanoyl-L-cysteinyl-[protein] + H2O = L-cysteinyl-[protein] + hexadecanoate + H(+)</text>
        <dbReference type="Rhea" id="RHEA:19233"/>
        <dbReference type="Rhea" id="RHEA-COMP:10131"/>
        <dbReference type="Rhea" id="RHEA-COMP:11032"/>
        <dbReference type="ChEBI" id="CHEBI:7896"/>
        <dbReference type="ChEBI" id="CHEBI:15377"/>
        <dbReference type="ChEBI" id="CHEBI:15378"/>
        <dbReference type="ChEBI" id="CHEBI:29950"/>
        <dbReference type="ChEBI" id="CHEBI:74151"/>
        <dbReference type="EC" id="3.1.2.22"/>
    </reaction>
    <physiologicalReaction direction="left-to-right" evidence="10">
        <dbReference type="Rhea" id="RHEA:19234"/>
    </physiologicalReaction>
</comment>
<comment type="caution">
    <text evidence="13">The sequence shown here is derived from an EMBL/GenBank/DDBJ whole genome shotgun (WGS) entry which is preliminary data.</text>
</comment>
<sequence length="266" mass="30322">MHKLYTRTQDKFVVYNNYRIVNTNIPPVIFLHGLMSGMHSSKALYLIDYCKKNNYNFTIFDNFGHGHAAGQFTDQTISSWLEGVALVLDELIDDQAIIVGSSMGGWLALLAALKFPNKVKGLICLAPAADFTEDIWHNLSPKDQSRIQKESVLEISGRSCEYRYPISYKLIEDAKKHLLLTKNEIDINIPVHLIHGMLDEDVPYEISLKLLEKITSKQIILKLVKDAKHNLSREEDLKVMTNSLEELIHIIASDYKERGNLVKHDS</sequence>
<comment type="catalytic activity">
    <reaction evidence="11">
        <text>mycophenolic acid O-acyl-beta-D-glucuronide + H2O = mycophenolate + D-glucuronate + H(+)</text>
        <dbReference type="Rhea" id="RHEA:34179"/>
        <dbReference type="ChEBI" id="CHEBI:15377"/>
        <dbReference type="ChEBI" id="CHEBI:15378"/>
        <dbReference type="ChEBI" id="CHEBI:58720"/>
        <dbReference type="ChEBI" id="CHEBI:62932"/>
        <dbReference type="ChEBI" id="CHEBI:66982"/>
        <dbReference type="EC" id="3.1.1.93"/>
    </reaction>
    <physiologicalReaction direction="left-to-right" evidence="11">
        <dbReference type="Rhea" id="RHEA:34180"/>
    </physiologicalReaction>
</comment>
<evidence type="ECO:0000256" key="10">
    <source>
        <dbReference type="ARBA" id="ARBA00047409"/>
    </source>
</evidence>
<dbReference type="EC" id="3.1.1.93" evidence="4"/>
<dbReference type="Gene3D" id="3.40.50.1820">
    <property type="entry name" value="alpha/beta hydrolase"/>
    <property type="match status" value="1"/>
</dbReference>
<evidence type="ECO:0000313" key="14">
    <source>
        <dbReference type="Proteomes" id="UP000033689"/>
    </source>
</evidence>
<dbReference type="STRING" id="33990.A3306_06015"/>
<proteinExistence type="predicted"/>
<dbReference type="GO" id="GO:0004553">
    <property type="term" value="F:hydrolase activity, hydrolyzing O-glycosyl compounds"/>
    <property type="evidence" value="ECO:0007669"/>
    <property type="project" value="TreeGrafter"/>
</dbReference>
<evidence type="ECO:0000256" key="2">
    <source>
        <dbReference type="ARBA" id="ARBA00022801"/>
    </source>
</evidence>
<comment type="function">
    <text evidence="9">Acts as an acyl-protein thioesterase that hydrolyzes fatty acids from acylated residues in proteins. Regulates the mitochondrial S-depalmitoylation of the nucleophilic active site residue of peroxiredoxin-5/PRDX5, a key antioxidant protein, therefore modulating mitochondrial antioxidant ability. Also catalyzes the deglucuronidation of mycophenolic acid acyl-glucuronide, an active metabolite of the immunosuppressant drug mycophenolate.</text>
</comment>
<evidence type="ECO:0000256" key="5">
    <source>
        <dbReference type="ARBA" id="ARBA00039314"/>
    </source>
</evidence>
<evidence type="ECO:0000256" key="6">
    <source>
        <dbReference type="ARBA" id="ARBA00041520"/>
    </source>
</evidence>
<evidence type="ECO:0000256" key="4">
    <source>
        <dbReference type="ARBA" id="ARBA00039132"/>
    </source>
</evidence>